<dbReference type="InterPro" id="IPR004358">
    <property type="entry name" value="Sig_transdc_His_kin-like_C"/>
</dbReference>
<dbReference type="Gene3D" id="2.60.120.10">
    <property type="entry name" value="Jelly Rolls"/>
    <property type="match status" value="1"/>
</dbReference>
<dbReference type="Gene3D" id="3.30.565.10">
    <property type="entry name" value="Histidine kinase-like ATPase, C-terminal domain"/>
    <property type="match status" value="1"/>
</dbReference>
<dbReference type="PANTHER" id="PTHR43065">
    <property type="entry name" value="SENSOR HISTIDINE KINASE"/>
    <property type="match status" value="1"/>
</dbReference>
<feature type="domain" description="Cyclic nucleotide-binding" evidence="5">
    <location>
        <begin position="14"/>
        <end position="119"/>
    </location>
</feature>
<dbReference type="CDD" id="cd00038">
    <property type="entry name" value="CAP_ED"/>
    <property type="match status" value="1"/>
</dbReference>
<dbReference type="InterPro" id="IPR000595">
    <property type="entry name" value="cNMP-bd_dom"/>
</dbReference>
<dbReference type="InterPro" id="IPR018490">
    <property type="entry name" value="cNMP-bd_dom_sf"/>
</dbReference>
<dbReference type="Pfam" id="PF00027">
    <property type="entry name" value="cNMP_binding"/>
    <property type="match status" value="1"/>
</dbReference>
<keyword evidence="8" id="KW-1185">Reference proteome</keyword>
<dbReference type="EC" id="2.7.13.3" evidence="2"/>
<evidence type="ECO:0000256" key="1">
    <source>
        <dbReference type="ARBA" id="ARBA00000085"/>
    </source>
</evidence>
<keyword evidence="3 7" id="KW-0808">Transferase</keyword>
<dbReference type="EMBL" id="UEGS01000001">
    <property type="protein sequence ID" value="SRX80398.1"/>
    <property type="molecule type" value="Genomic_DNA"/>
</dbReference>
<dbReference type="PANTHER" id="PTHR43065:SF48">
    <property type="entry name" value="HISTIDINE KINASE"/>
    <property type="match status" value="1"/>
</dbReference>
<dbReference type="InterPro" id="IPR036890">
    <property type="entry name" value="HATPase_C_sf"/>
</dbReference>
<dbReference type="InterPro" id="IPR014710">
    <property type="entry name" value="RmlC-like_jellyroll"/>
</dbReference>
<comment type="catalytic activity">
    <reaction evidence="1">
        <text>ATP + protein L-histidine = ADP + protein N-phospho-L-histidine.</text>
        <dbReference type="EC" id="2.7.13.3"/>
    </reaction>
</comment>
<dbReference type="SUPFAM" id="SSF55874">
    <property type="entry name" value="ATPase domain of HSP90 chaperone/DNA topoisomerase II/histidine kinase"/>
    <property type="match status" value="1"/>
</dbReference>
<dbReference type="PROSITE" id="PS00888">
    <property type="entry name" value="CNMP_BINDING_1"/>
    <property type="match status" value="1"/>
</dbReference>
<dbReference type="PROSITE" id="PS50109">
    <property type="entry name" value="HIS_KIN"/>
    <property type="match status" value="1"/>
</dbReference>
<evidence type="ECO:0000256" key="4">
    <source>
        <dbReference type="ARBA" id="ARBA00023012"/>
    </source>
</evidence>
<evidence type="ECO:0000313" key="8">
    <source>
        <dbReference type="Proteomes" id="UP000252008"/>
    </source>
</evidence>
<dbReference type="InterPro" id="IPR018488">
    <property type="entry name" value="cNMP-bd_CS"/>
</dbReference>
<dbReference type="InterPro" id="IPR005467">
    <property type="entry name" value="His_kinase_dom"/>
</dbReference>
<dbReference type="Proteomes" id="UP000252008">
    <property type="component" value="Unassembled WGS sequence"/>
</dbReference>
<dbReference type="InterPro" id="IPR003594">
    <property type="entry name" value="HATPase_dom"/>
</dbReference>
<dbReference type="AlphaFoldDB" id="A0A375YH00"/>
<dbReference type="PRINTS" id="PR00344">
    <property type="entry name" value="BCTRLSENSOR"/>
</dbReference>
<dbReference type="PROSITE" id="PS50042">
    <property type="entry name" value="CNMP_BINDING_3"/>
    <property type="match status" value="1"/>
</dbReference>
<reference evidence="7 8" key="1">
    <citation type="submission" date="2018-05" db="EMBL/GenBank/DDBJ databases">
        <authorList>
            <consortium name="IHU Genomes"/>
        </authorList>
    </citation>
    <scope>NUCLEOTIDE SEQUENCE [LARGE SCALE GENOMIC DNA]</scope>
    <source>
        <strain evidence="7 8">P7335</strain>
    </source>
</reference>
<dbReference type="GO" id="GO:0004673">
    <property type="term" value="F:protein histidine kinase activity"/>
    <property type="evidence" value="ECO:0007669"/>
    <property type="project" value="UniProtKB-EC"/>
</dbReference>
<dbReference type="GO" id="GO:0000160">
    <property type="term" value="P:phosphorelay signal transduction system"/>
    <property type="evidence" value="ECO:0007669"/>
    <property type="project" value="UniProtKB-KW"/>
</dbReference>
<dbReference type="SMART" id="SM00387">
    <property type="entry name" value="HATPase_c"/>
    <property type="match status" value="1"/>
</dbReference>
<evidence type="ECO:0000313" key="7">
    <source>
        <dbReference type="EMBL" id="SRX80398.1"/>
    </source>
</evidence>
<proteinExistence type="predicted"/>
<evidence type="ECO:0000256" key="2">
    <source>
        <dbReference type="ARBA" id="ARBA00012438"/>
    </source>
</evidence>
<dbReference type="RefSeq" id="WP_083144969.1">
    <property type="nucleotide sequence ID" value="NZ_MVID01000018.1"/>
</dbReference>
<keyword evidence="3 7" id="KW-0418">Kinase</keyword>
<sequence length="487" mass="53164">MSTCDLAELRGLFLFEALTDDQLARLCADARIETFPAGRLCREGDPAKHFYVLLDGEIALSKRSGDRDIDIWRASEPGVYCGAWSAFLRDPDVRYENSASLTRPSRLLVLDAETLGEFLAAEFPMATHLLVGHSHGRFHAHQILGPHDRLVQLGKLTAGLTHELNNPAAAAVRAANALRTQIAGMRHRRAELPAHELSPAAMASLVELQDRIAEIAGKPKALTPVEKSDLEEALGQWLEGRGVTDAWEHAATFAEAGLDVDWMERISASRCCESAAGLDPVVRWLATTAETELLLTELTDSTTRISTLIEQTKQYSQLDRAPLGVADVHDLLDSTLAMFAHRLGEVTVVRDFDRSLPALPCYPAELNQVWTNLIENALDAMTGHPGHPSPVLTVHTRRELDMVRVEVRDNGRGIPGDLMERVFDPFFTTKPFGNGAGLGLDIAARIVDRHNGSLWAESNRGDTRFITSLPLATSGSVAASQEGPSDG</sequence>
<dbReference type="Gene3D" id="1.10.287.130">
    <property type="match status" value="1"/>
</dbReference>
<dbReference type="SMART" id="SM00100">
    <property type="entry name" value="cNMP"/>
    <property type="match status" value="1"/>
</dbReference>
<organism evidence="7 8">
    <name type="scientific">Mycolicibacterium parafortuitum</name>
    <name type="common">Mycobacterium parafortuitum</name>
    <dbReference type="NCBI Taxonomy" id="39692"/>
    <lineage>
        <taxon>Bacteria</taxon>
        <taxon>Bacillati</taxon>
        <taxon>Actinomycetota</taxon>
        <taxon>Actinomycetes</taxon>
        <taxon>Mycobacteriales</taxon>
        <taxon>Mycobacteriaceae</taxon>
        <taxon>Mycolicibacterium</taxon>
    </lineage>
</organism>
<dbReference type="Pfam" id="PF02518">
    <property type="entry name" value="HATPase_c"/>
    <property type="match status" value="1"/>
</dbReference>
<protein>
    <recommendedName>
        <fullName evidence="2">histidine kinase</fullName>
        <ecNumber evidence="2">2.7.13.3</ecNumber>
    </recommendedName>
</protein>
<name>A0A375YH00_MYCPF</name>
<gene>
    <name evidence="7" type="ORF">MPP7335_02141</name>
</gene>
<evidence type="ECO:0000256" key="3">
    <source>
        <dbReference type="ARBA" id="ARBA00022777"/>
    </source>
</evidence>
<evidence type="ECO:0000259" key="5">
    <source>
        <dbReference type="PROSITE" id="PS50042"/>
    </source>
</evidence>
<keyword evidence="4" id="KW-0902">Two-component regulatory system</keyword>
<accession>A0A375YH00</accession>
<feature type="domain" description="Histidine kinase" evidence="6">
    <location>
        <begin position="294"/>
        <end position="473"/>
    </location>
</feature>
<evidence type="ECO:0000259" key="6">
    <source>
        <dbReference type="PROSITE" id="PS50109"/>
    </source>
</evidence>
<dbReference type="STRING" id="39692.BST38_18800"/>
<dbReference type="SUPFAM" id="SSF51206">
    <property type="entry name" value="cAMP-binding domain-like"/>
    <property type="match status" value="1"/>
</dbReference>